<dbReference type="PANTHER" id="PTHR34822:SF1">
    <property type="entry name" value="GRPB FAMILY PROTEIN"/>
    <property type="match status" value="1"/>
</dbReference>
<evidence type="ECO:0000313" key="1">
    <source>
        <dbReference type="EMBL" id="SLN43650.1"/>
    </source>
</evidence>
<dbReference type="Proteomes" id="UP000193077">
    <property type="component" value="Unassembled WGS sequence"/>
</dbReference>
<gene>
    <name evidence="1" type="ORF">TRL7639_02290</name>
</gene>
<dbReference type="AlphaFoldDB" id="A0A1Y5SLN3"/>
<protein>
    <submittedName>
        <fullName evidence="1">Dephospho-CoA kinase/protein folding accessory domain-containing protein</fullName>
    </submittedName>
</protein>
<reference evidence="1 2" key="1">
    <citation type="submission" date="2017-03" db="EMBL/GenBank/DDBJ databases">
        <authorList>
            <person name="Afonso C.L."/>
            <person name="Miller P.J."/>
            <person name="Scott M.A."/>
            <person name="Spackman E."/>
            <person name="Goraichik I."/>
            <person name="Dimitrov K.M."/>
            <person name="Suarez D.L."/>
            <person name="Swayne D.E."/>
        </authorList>
    </citation>
    <scope>NUCLEOTIDE SEQUENCE [LARGE SCALE GENOMIC DNA]</scope>
    <source>
        <strain evidence="1 2">CECT 7639</strain>
    </source>
</reference>
<name>A0A1Y5SLN3_9RHOB</name>
<dbReference type="EMBL" id="FWFO01000001">
    <property type="protein sequence ID" value="SLN43650.1"/>
    <property type="molecule type" value="Genomic_DNA"/>
</dbReference>
<dbReference type="Gene3D" id="3.30.460.10">
    <property type="entry name" value="Beta Polymerase, domain 2"/>
    <property type="match status" value="1"/>
</dbReference>
<dbReference type="OrthoDB" id="9799092at2"/>
<evidence type="ECO:0000313" key="2">
    <source>
        <dbReference type="Proteomes" id="UP000193077"/>
    </source>
</evidence>
<organism evidence="1 2">
    <name type="scientific">Falsiruegeria litorea R37</name>
    <dbReference type="NCBI Taxonomy" id="1200284"/>
    <lineage>
        <taxon>Bacteria</taxon>
        <taxon>Pseudomonadati</taxon>
        <taxon>Pseudomonadota</taxon>
        <taxon>Alphaproteobacteria</taxon>
        <taxon>Rhodobacterales</taxon>
        <taxon>Roseobacteraceae</taxon>
        <taxon>Falsiruegeria</taxon>
    </lineage>
</organism>
<dbReference type="Pfam" id="PF04229">
    <property type="entry name" value="GrpB"/>
    <property type="match status" value="1"/>
</dbReference>
<dbReference type="InterPro" id="IPR043519">
    <property type="entry name" value="NT_sf"/>
</dbReference>
<dbReference type="SUPFAM" id="SSF81301">
    <property type="entry name" value="Nucleotidyltransferase"/>
    <property type="match status" value="1"/>
</dbReference>
<dbReference type="PANTHER" id="PTHR34822">
    <property type="entry name" value="GRPB DOMAIN PROTEIN (AFU_ORTHOLOGUE AFUA_1G01530)"/>
    <property type="match status" value="1"/>
</dbReference>
<keyword evidence="1" id="KW-0808">Transferase</keyword>
<dbReference type="RefSeq" id="WP_085795781.1">
    <property type="nucleotide sequence ID" value="NZ_FWFO01000001.1"/>
</dbReference>
<accession>A0A1Y5SLN3</accession>
<dbReference type="InterPro" id="IPR007344">
    <property type="entry name" value="GrpB/CoaE"/>
</dbReference>
<sequence>MSLIVAPDPNWPAQAQAEADRWRALDLPGLVTIHHIGSTSVSGLPAKPIIDLLPVFETTDACDAAQTRIETLGYDWLGAFGLPDRRYVRMDDPETGKRLFQAHCYAQGSAEITRHLVFRDALRDNAPLRAAYTSVKSRCAALHPGDHRAYGACKANWIDKAETKALEHYT</sequence>
<dbReference type="GO" id="GO:0016301">
    <property type="term" value="F:kinase activity"/>
    <property type="evidence" value="ECO:0007669"/>
    <property type="project" value="UniProtKB-KW"/>
</dbReference>
<proteinExistence type="predicted"/>
<keyword evidence="2" id="KW-1185">Reference proteome</keyword>
<keyword evidence="1" id="KW-0418">Kinase</keyword>